<accession>A0AC34R0D2</accession>
<evidence type="ECO:0000313" key="1">
    <source>
        <dbReference type="Proteomes" id="UP000887576"/>
    </source>
</evidence>
<protein>
    <submittedName>
        <fullName evidence="2">Major facilitator superfamily (MFS) profile domain-containing protein</fullName>
    </submittedName>
</protein>
<reference evidence="2" key="1">
    <citation type="submission" date="2022-11" db="UniProtKB">
        <authorList>
            <consortium name="WormBaseParasite"/>
        </authorList>
    </citation>
    <scope>IDENTIFICATION</scope>
</reference>
<evidence type="ECO:0000313" key="2">
    <source>
        <dbReference type="WBParaSite" id="JU765_v2.g2085.t1"/>
    </source>
</evidence>
<dbReference type="Proteomes" id="UP000887576">
    <property type="component" value="Unplaced"/>
</dbReference>
<organism evidence="1 2">
    <name type="scientific">Panagrolaimus sp. JU765</name>
    <dbReference type="NCBI Taxonomy" id="591449"/>
    <lineage>
        <taxon>Eukaryota</taxon>
        <taxon>Metazoa</taxon>
        <taxon>Ecdysozoa</taxon>
        <taxon>Nematoda</taxon>
        <taxon>Chromadorea</taxon>
        <taxon>Rhabditida</taxon>
        <taxon>Tylenchina</taxon>
        <taxon>Panagrolaimomorpha</taxon>
        <taxon>Panagrolaimoidea</taxon>
        <taxon>Panagrolaimidae</taxon>
        <taxon>Panagrolaimus</taxon>
    </lineage>
</organism>
<name>A0AC34R0D2_9BILA</name>
<proteinExistence type="predicted"/>
<dbReference type="WBParaSite" id="JU765_v2.g2085.t1">
    <property type="protein sequence ID" value="JU765_v2.g2085.t1"/>
    <property type="gene ID" value="JU765_v2.g2085"/>
</dbReference>
<sequence length="146" mass="16857">MGRRPMILIFLAANTASLAFFVIFAVFQPRIDWFKYGCLGCFLFYGVSYGGVGPITWFIPTELVPQRHRSVVQSLCYAINTLIVVVWTFTVLPLFFAIGAYAFLGLYVAPNFFCFIYLYFELPETKNREIHEIVHELRGKTTTRLF</sequence>